<feature type="transmembrane region" description="Helical" evidence="6">
    <location>
        <begin position="91"/>
        <end position="108"/>
    </location>
</feature>
<evidence type="ECO:0000256" key="6">
    <source>
        <dbReference type="SAM" id="Phobius"/>
    </source>
</evidence>
<sequence length="203" mass="22529">MLEILTAVILITAIIMAGFRRINLLTKGFRIQSLAIGLLCFALGYLSGESHYYVIGVLTLITKTVLIPHFMNRSIKELSANREMDPIINGWWSSVIAGIFIAVIYVVMEGFNSDFIIAGVVLLVTGALMLVARKKAITQMTGFLVMENGLVLLELSMIKMGLLIDILIILEVLLISAIMAIMIFYINKVFHSVNTDYLSNLKD</sequence>
<feature type="transmembrane region" description="Helical" evidence="6">
    <location>
        <begin position="114"/>
        <end position="132"/>
    </location>
</feature>
<accession>A0A1M6FCV7</accession>
<evidence type="ECO:0000256" key="5">
    <source>
        <dbReference type="ARBA" id="ARBA00023136"/>
    </source>
</evidence>
<dbReference type="Proteomes" id="UP000184342">
    <property type="component" value="Unassembled WGS sequence"/>
</dbReference>
<evidence type="ECO:0000313" key="7">
    <source>
        <dbReference type="EMBL" id="SHI95507.1"/>
    </source>
</evidence>
<name>A0A1M6FCV7_9FIRM</name>
<feature type="transmembrane region" description="Helical" evidence="6">
    <location>
        <begin position="29"/>
        <end position="46"/>
    </location>
</feature>
<keyword evidence="2" id="KW-1003">Cell membrane</keyword>
<dbReference type="RefSeq" id="WP_073993370.1">
    <property type="nucleotide sequence ID" value="NZ_FQYT01000009.1"/>
</dbReference>
<keyword evidence="3 6" id="KW-0812">Transmembrane</keyword>
<evidence type="ECO:0000256" key="3">
    <source>
        <dbReference type="ARBA" id="ARBA00022692"/>
    </source>
</evidence>
<dbReference type="PANTHER" id="PTHR38601:SF1">
    <property type="entry name" value="HYDROGENASE-4 COMPONENT E"/>
    <property type="match status" value="1"/>
</dbReference>
<dbReference type="EMBL" id="FQYT01000009">
    <property type="protein sequence ID" value="SHI95507.1"/>
    <property type="molecule type" value="Genomic_DNA"/>
</dbReference>
<keyword evidence="4 6" id="KW-1133">Transmembrane helix</keyword>
<feature type="transmembrane region" description="Helical" evidence="6">
    <location>
        <begin position="162"/>
        <end position="186"/>
    </location>
</feature>
<proteinExistence type="predicted"/>
<evidence type="ECO:0000313" key="8">
    <source>
        <dbReference type="Proteomes" id="UP000184342"/>
    </source>
</evidence>
<dbReference type="InterPro" id="IPR038730">
    <property type="entry name" value="HyfE-like"/>
</dbReference>
<dbReference type="AlphaFoldDB" id="A0A1M6FCV7"/>
<feature type="transmembrane region" description="Helical" evidence="6">
    <location>
        <begin position="6"/>
        <end position="22"/>
    </location>
</feature>
<reference evidence="7 8" key="1">
    <citation type="submission" date="2016-11" db="EMBL/GenBank/DDBJ databases">
        <authorList>
            <person name="Jaros S."/>
            <person name="Januszkiewicz K."/>
            <person name="Wedrychowicz H."/>
        </authorList>
    </citation>
    <scope>NUCLEOTIDE SEQUENCE [LARGE SCALE GENOMIC DNA]</scope>
    <source>
        <strain evidence="7 8">DSM 15970</strain>
    </source>
</reference>
<keyword evidence="8" id="KW-1185">Reference proteome</keyword>
<organism evidence="7 8">
    <name type="scientific">Parasporobacterium paucivorans DSM 15970</name>
    <dbReference type="NCBI Taxonomy" id="1122934"/>
    <lineage>
        <taxon>Bacteria</taxon>
        <taxon>Bacillati</taxon>
        <taxon>Bacillota</taxon>
        <taxon>Clostridia</taxon>
        <taxon>Lachnospirales</taxon>
        <taxon>Lachnospiraceae</taxon>
        <taxon>Parasporobacterium</taxon>
    </lineage>
</organism>
<keyword evidence="5 6" id="KW-0472">Membrane</keyword>
<dbReference type="GO" id="GO:0005886">
    <property type="term" value="C:plasma membrane"/>
    <property type="evidence" value="ECO:0007669"/>
    <property type="project" value="UniProtKB-SubCell"/>
</dbReference>
<gene>
    <name evidence="7" type="ORF">SAMN02745691_01113</name>
</gene>
<evidence type="ECO:0000256" key="1">
    <source>
        <dbReference type="ARBA" id="ARBA00004651"/>
    </source>
</evidence>
<dbReference type="OrthoDB" id="5298295at2"/>
<evidence type="ECO:0000256" key="4">
    <source>
        <dbReference type="ARBA" id="ARBA00022989"/>
    </source>
</evidence>
<comment type="subcellular location">
    <subcellularLocation>
        <location evidence="1">Cell membrane</location>
        <topology evidence="1">Multi-pass membrane protein</topology>
    </subcellularLocation>
</comment>
<protein>
    <submittedName>
        <fullName evidence="7">Hydrogenase-4 component E</fullName>
    </submittedName>
</protein>
<dbReference type="STRING" id="1122934.SAMN02745691_01113"/>
<feature type="transmembrane region" description="Helical" evidence="6">
    <location>
        <begin position="52"/>
        <end position="71"/>
    </location>
</feature>
<evidence type="ECO:0000256" key="2">
    <source>
        <dbReference type="ARBA" id="ARBA00022475"/>
    </source>
</evidence>
<dbReference type="PANTHER" id="PTHR38601">
    <property type="entry name" value="HYDROGENASE-4 COMPONENT E"/>
    <property type="match status" value="1"/>
</dbReference>